<keyword evidence="2" id="KW-1185">Reference proteome</keyword>
<dbReference type="EMBL" id="AKHW03006231">
    <property type="protein sequence ID" value="KYO22643.1"/>
    <property type="molecule type" value="Genomic_DNA"/>
</dbReference>
<protein>
    <submittedName>
        <fullName evidence="1">Uncharacterized protein</fullName>
    </submittedName>
</protein>
<gene>
    <name evidence="1" type="ORF">Y1Q_0003159</name>
</gene>
<dbReference type="AlphaFoldDB" id="A0A151MDR8"/>
<sequence length="68" mass="7965">MFLELFHTVIPFFPFNKKSSIPTKSHGNSQNQHLLLGKKMEQVLSSNKPLRWISSRGRRGFTNLKRPR</sequence>
<evidence type="ECO:0000313" key="2">
    <source>
        <dbReference type="Proteomes" id="UP000050525"/>
    </source>
</evidence>
<reference evidence="1 2" key="1">
    <citation type="journal article" date="2012" name="Genome Biol.">
        <title>Sequencing three crocodilian genomes to illuminate the evolution of archosaurs and amniotes.</title>
        <authorList>
            <person name="St John J.A."/>
            <person name="Braun E.L."/>
            <person name="Isberg S.R."/>
            <person name="Miles L.G."/>
            <person name="Chong A.Y."/>
            <person name="Gongora J."/>
            <person name="Dalzell P."/>
            <person name="Moran C."/>
            <person name="Bed'hom B."/>
            <person name="Abzhanov A."/>
            <person name="Burgess S.C."/>
            <person name="Cooksey A.M."/>
            <person name="Castoe T.A."/>
            <person name="Crawford N.G."/>
            <person name="Densmore L.D."/>
            <person name="Drew J.C."/>
            <person name="Edwards S.V."/>
            <person name="Faircloth B.C."/>
            <person name="Fujita M.K."/>
            <person name="Greenwold M.J."/>
            <person name="Hoffmann F.G."/>
            <person name="Howard J.M."/>
            <person name="Iguchi T."/>
            <person name="Janes D.E."/>
            <person name="Khan S.Y."/>
            <person name="Kohno S."/>
            <person name="de Koning A.J."/>
            <person name="Lance S.L."/>
            <person name="McCarthy F.M."/>
            <person name="McCormack J.E."/>
            <person name="Merchant M.E."/>
            <person name="Peterson D.G."/>
            <person name="Pollock D.D."/>
            <person name="Pourmand N."/>
            <person name="Raney B.J."/>
            <person name="Roessler K.A."/>
            <person name="Sanford J.R."/>
            <person name="Sawyer R.H."/>
            <person name="Schmidt C.J."/>
            <person name="Triplett E.W."/>
            <person name="Tuberville T.D."/>
            <person name="Venegas-Anaya M."/>
            <person name="Howard J.T."/>
            <person name="Jarvis E.D."/>
            <person name="Guillette L.J.Jr."/>
            <person name="Glenn T.C."/>
            <person name="Green R.E."/>
            <person name="Ray D.A."/>
        </authorList>
    </citation>
    <scope>NUCLEOTIDE SEQUENCE [LARGE SCALE GENOMIC DNA]</scope>
    <source>
        <strain evidence="1">KSC_2009_1</strain>
    </source>
</reference>
<proteinExistence type="predicted"/>
<name>A0A151MDR8_ALLMI</name>
<evidence type="ECO:0000313" key="1">
    <source>
        <dbReference type="EMBL" id="KYO22643.1"/>
    </source>
</evidence>
<accession>A0A151MDR8</accession>
<comment type="caution">
    <text evidence="1">The sequence shown here is derived from an EMBL/GenBank/DDBJ whole genome shotgun (WGS) entry which is preliminary data.</text>
</comment>
<dbReference type="Proteomes" id="UP000050525">
    <property type="component" value="Unassembled WGS sequence"/>
</dbReference>
<organism evidence="1 2">
    <name type="scientific">Alligator mississippiensis</name>
    <name type="common">American alligator</name>
    <dbReference type="NCBI Taxonomy" id="8496"/>
    <lineage>
        <taxon>Eukaryota</taxon>
        <taxon>Metazoa</taxon>
        <taxon>Chordata</taxon>
        <taxon>Craniata</taxon>
        <taxon>Vertebrata</taxon>
        <taxon>Euteleostomi</taxon>
        <taxon>Archelosauria</taxon>
        <taxon>Archosauria</taxon>
        <taxon>Crocodylia</taxon>
        <taxon>Alligatoridae</taxon>
        <taxon>Alligatorinae</taxon>
        <taxon>Alligator</taxon>
    </lineage>
</organism>